<evidence type="ECO:0000256" key="2">
    <source>
        <dbReference type="ARBA" id="ARBA00006772"/>
    </source>
</evidence>
<evidence type="ECO:0000313" key="7">
    <source>
        <dbReference type="EMBL" id="GFR04001.1"/>
    </source>
</evidence>
<protein>
    <submittedName>
        <fullName evidence="7">Uncharacterized protein</fullName>
    </submittedName>
</protein>
<keyword evidence="8" id="KW-1185">Reference proteome</keyword>
<evidence type="ECO:0000256" key="1">
    <source>
        <dbReference type="ARBA" id="ARBA00004141"/>
    </source>
</evidence>
<evidence type="ECO:0000256" key="3">
    <source>
        <dbReference type="ARBA" id="ARBA00022692"/>
    </source>
</evidence>
<proteinExistence type="inferred from homology"/>
<dbReference type="Pfam" id="PF00939">
    <property type="entry name" value="Na_sulph_symp"/>
    <property type="match status" value="1"/>
</dbReference>
<dbReference type="AlphaFoldDB" id="A0A8X6LAU3"/>
<organism evidence="7 8">
    <name type="scientific">Trichonephila clavata</name>
    <name type="common">Joro spider</name>
    <name type="synonym">Nephila clavata</name>
    <dbReference type="NCBI Taxonomy" id="2740835"/>
    <lineage>
        <taxon>Eukaryota</taxon>
        <taxon>Metazoa</taxon>
        <taxon>Ecdysozoa</taxon>
        <taxon>Arthropoda</taxon>
        <taxon>Chelicerata</taxon>
        <taxon>Arachnida</taxon>
        <taxon>Araneae</taxon>
        <taxon>Araneomorphae</taxon>
        <taxon>Entelegynae</taxon>
        <taxon>Araneoidea</taxon>
        <taxon>Nephilidae</taxon>
        <taxon>Trichonephila</taxon>
    </lineage>
</organism>
<dbReference type="GO" id="GO:0015141">
    <property type="term" value="F:succinate transmembrane transporter activity"/>
    <property type="evidence" value="ECO:0007669"/>
    <property type="project" value="TreeGrafter"/>
</dbReference>
<dbReference type="GO" id="GO:0015137">
    <property type="term" value="F:citrate transmembrane transporter activity"/>
    <property type="evidence" value="ECO:0007669"/>
    <property type="project" value="TreeGrafter"/>
</dbReference>
<gene>
    <name evidence="7" type="primary">SLC13A2</name>
    <name evidence="7" type="ORF">TNCT_588591</name>
</gene>
<evidence type="ECO:0000313" key="8">
    <source>
        <dbReference type="Proteomes" id="UP000887116"/>
    </source>
</evidence>
<dbReference type="OrthoDB" id="6432318at2759"/>
<reference evidence="7" key="1">
    <citation type="submission" date="2020-07" db="EMBL/GenBank/DDBJ databases">
        <title>Multicomponent nature underlies the extraordinary mechanical properties of spider dragline silk.</title>
        <authorList>
            <person name="Kono N."/>
            <person name="Nakamura H."/>
            <person name="Mori M."/>
            <person name="Yoshida Y."/>
            <person name="Ohtoshi R."/>
            <person name="Malay A.D."/>
            <person name="Moran D.A.P."/>
            <person name="Tomita M."/>
            <person name="Numata K."/>
            <person name="Arakawa K."/>
        </authorList>
    </citation>
    <scope>NUCLEOTIDE SEQUENCE</scope>
</reference>
<comment type="similarity">
    <text evidence="2">Belongs to the SLC13A/DASS transporter (TC 2.A.47) family. NADC subfamily.</text>
</comment>
<name>A0A8X6LAU3_TRICU</name>
<accession>A0A8X6LAU3</accession>
<dbReference type="PANTHER" id="PTHR10283:SF82">
    <property type="entry name" value="SOLUTE CARRIER FAMILY 13 MEMBER 2"/>
    <property type="match status" value="1"/>
</dbReference>
<comment type="caution">
    <text evidence="7">The sequence shown here is derived from an EMBL/GenBank/DDBJ whole genome shotgun (WGS) entry which is preliminary data.</text>
</comment>
<evidence type="ECO:0000256" key="6">
    <source>
        <dbReference type="SAM" id="Phobius"/>
    </source>
</evidence>
<feature type="transmembrane region" description="Helical" evidence="6">
    <location>
        <begin position="50"/>
        <end position="70"/>
    </location>
</feature>
<evidence type="ECO:0000256" key="4">
    <source>
        <dbReference type="ARBA" id="ARBA00022989"/>
    </source>
</evidence>
<dbReference type="Proteomes" id="UP000887116">
    <property type="component" value="Unassembled WGS sequence"/>
</dbReference>
<sequence length="119" mass="13187">MTPCSARKVKLVICSLTPFALLPLALSPHQEAKCAYIILWMAVYWVLEPVHLTLTALLPVVLMPMLGILSEAEVTSNYMKEVLMMYLGGLAVAVAVEHCNLHERLALKVLLLLGTDTKW</sequence>
<dbReference type="InterPro" id="IPR001898">
    <property type="entry name" value="SLC13A/DASS"/>
</dbReference>
<comment type="subcellular location">
    <subcellularLocation>
        <location evidence="1">Membrane</location>
        <topology evidence="1">Multi-pass membrane protein</topology>
    </subcellularLocation>
</comment>
<dbReference type="EMBL" id="BMAO01015756">
    <property type="protein sequence ID" value="GFR04001.1"/>
    <property type="molecule type" value="Genomic_DNA"/>
</dbReference>
<keyword evidence="5 6" id="KW-0472">Membrane</keyword>
<dbReference type="PANTHER" id="PTHR10283">
    <property type="entry name" value="SOLUTE CARRIER FAMILY 13 MEMBER"/>
    <property type="match status" value="1"/>
</dbReference>
<keyword evidence="4 6" id="KW-1133">Transmembrane helix</keyword>
<dbReference type="GO" id="GO:0005886">
    <property type="term" value="C:plasma membrane"/>
    <property type="evidence" value="ECO:0007669"/>
    <property type="project" value="TreeGrafter"/>
</dbReference>
<evidence type="ECO:0000256" key="5">
    <source>
        <dbReference type="ARBA" id="ARBA00023136"/>
    </source>
</evidence>
<keyword evidence="3 6" id="KW-0812">Transmembrane</keyword>